<evidence type="ECO:0000259" key="1">
    <source>
        <dbReference type="PROSITE" id="PS50013"/>
    </source>
</evidence>
<evidence type="ECO:0000313" key="3">
    <source>
        <dbReference type="EMBL" id="SJL18329.1"/>
    </source>
</evidence>
<dbReference type="GO" id="GO:0006338">
    <property type="term" value="P:chromatin remodeling"/>
    <property type="evidence" value="ECO:0007669"/>
    <property type="project" value="UniProtKB-ARBA"/>
</dbReference>
<proteinExistence type="predicted"/>
<accession>A0A284SBI3</accession>
<dbReference type="Gene3D" id="2.40.50.40">
    <property type="match status" value="1"/>
</dbReference>
<reference evidence="4" key="1">
    <citation type="journal article" date="2017" name="Nat. Ecol. Evol.">
        <title>Genome expansion and lineage-specific genetic innovations in the forest pathogenic fungi Armillaria.</title>
        <authorList>
            <person name="Sipos G."/>
            <person name="Prasanna A.N."/>
            <person name="Walter M.C."/>
            <person name="O'Connor E."/>
            <person name="Balint B."/>
            <person name="Krizsan K."/>
            <person name="Kiss B."/>
            <person name="Hess J."/>
            <person name="Varga T."/>
            <person name="Slot J."/>
            <person name="Riley R."/>
            <person name="Boka B."/>
            <person name="Rigling D."/>
            <person name="Barry K."/>
            <person name="Lee J."/>
            <person name="Mihaltcheva S."/>
            <person name="LaButti K."/>
            <person name="Lipzen A."/>
            <person name="Waldron R."/>
            <person name="Moloney N.M."/>
            <person name="Sperisen C."/>
            <person name="Kredics L."/>
            <person name="Vagvoelgyi C."/>
            <person name="Patrignani A."/>
            <person name="Fitzpatrick D."/>
            <person name="Nagy I."/>
            <person name="Doyle S."/>
            <person name="Anderson J.B."/>
            <person name="Grigoriev I.V."/>
            <person name="Gueldener U."/>
            <person name="Muensterkoetter M."/>
            <person name="Nagy L.G."/>
        </authorList>
    </citation>
    <scope>NUCLEOTIDE SEQUENCE [LARGE SCALE GENOMIC DNA]</scope>
    <source>
        <strain evidence="4">C18/9</strain>
    </source>
</reference>
<protein>
    <recommendedName>
        <fullName evidence="1">Chromo domain-containing protein</fullName>
    </recommendedName>
</protein>
<dbReference type="EMBL" id="FUEG01000057">
    <property type="protein sequence ID" value="SJL18329.1"/>
    <property type="molecule type" value="Genomic_DNA"/>
</dbReference>
<dbReference type="InterPro" id="IPR016197">
    <property type="entry name" value="Chromo-like_dom_sf"/>
</dbReference>
<reference evidence="3" key="2">
    <citation type="submission" date="2017-01" db="EMBL/GenBank/DDBJ databases">
        <authorList>
            <person name="Mah S.A."/>
            <person name="Swanson W.J."/>
            <person name="Moy G.W."/>
            <person name="Vacquier V.D."/>
        </authorList>
    </citation>
    <scope>NUCLEOTIDE SEQUENCE [LARGE SCALE GENOMIC DNA]</scope>
    <source>
        <strain evidence="3">C18/9</strain>
    </source>
</reference>
<dbReference type="AlphaFoldDB" id="A0A284SBI3"/>
<organism evidence="3 4">
    <name type="scientific">Armillaria ostoyae</name>
    <name type="common">Armillaria root rot fungus</name>
    <dbReference type="NCBI Taxonomy" id="47428"/>
    <lineage>
        <taxon>Eukaryota</taxon>
        <taxon>Fungi</taxon>
        <taxon>Dikarya</taxon>
        <taxon>Basidiomycota</taxon>
        <taxon>Agaricomycotina</taxon>
        <taxon>Agaricomycetes</taxon>
        <taxon>Agaricomycetidae</taxon>
        <taxon>Agaricales</taxon>
        <taxon>Marasmiineae</taxon>
        <taxon>Physalacriaceae</taxon>
        <taxon>Armillaria</taxon>
    </lineage>
</organism>
<evidence type="ECO:0000313" key="2">
    <source>
        <dbReference type="EMBL" id="SJL04187.1"/>
    </source>
</evidence>
<sequence length="153" mass="18284">MAAYKLKLPPHWKIHPRNSHLHPPDLIDDEEQYEIEKVLDSRTRQWKGWTREHNSWVAESEMGSAQEAIADYEKKTQRVRRLDPTKIITNPDKALTMILDHEYKDNGDAYYLAQRHDGTQKWVKNSGKDWKKFLDEYWNSQADSQYDFPKEEP</sequence>
<dbReference type="Proteomes" id="UP000219338">
    <property type="component" value="Unassembled WGS sequence"/>
</dbReference>
<dbReference type="SUPFAM" id="SSF54160">
    <property type="entry name" value="Chromo domain-like"/>
    <property type="match status" value="1"/>
</dbReference>
<dbReference type="EMBL" id="FUEG01000004">
    <property type="protein sequence ID" value="SJL04187.1"/>
    <property type="molecule type" value="Genomic_DNA"/>
</dbReference>
<dbReference type="SMART" id="SM00298">
    <property type="entry name" value="CHROMO"/>
    <property type="match status" value="1"/>
</dbReference>
<name>A0A284SBI3_ARMOS</name>
<keyword evidence="4" id="KW-1185">Reference proteome</keyword>
<dbReference type="InterPro" id="IPR000953">
    <property type="entry name" value="Chromo/chromo_shadow_dom"/>
</dbReference>
<evidence type="ECO:0000313" key="4">
    <source>
        <dbReference type="Proteomes" id="UP000219338"/>
    </source>
</evidence>
<dbReference type="CDD" id="cd00024">
    <property type="entry name" value="CD_CSD"/>
    <property type="match status" value="1"/>
</dbReference>
<dbReference type="OrthoDB" id="2630497at2759"/>
<dbReference type="PROSITE" id="PS50013">
    <property type="entry name" value="CHROMO_2"/>
    <property type="match status" value="1"/>
</dbReference>
<feature type="domain" description="Chromo" evidence="1">
    <location>
        <begin position="33"/>
        <end position="84"/>
    </location>
</feature>
<gene>
    <name evidence="2" type="ORF">ARMOST_07547</name>
    <name evidence="3" type="ORF">ARMOST_21915</name>
</gene>
<dbReference type="STRING" id="47428.A0A284SBI3"/>